<dbReference type="Gene3D" id="3.40.190.80">
    <property type="match status" value="1"/>
</dbReference>
<sequence>MKTLEDHYFKALESSVLASGVIMRIYQTSFLKNFKSDGSPVTEADTASAEVIVKNLETIGIPIICEEDPKHSYDERKNWRDVWLVDPLDGTKEFIRRNGEFAVNIALVRDGKPLFGLIASPVNQTILFGGAGHGAFITDFSDLNNPDKWKKLSASEINSPVVLASSRTPYRGREVELIEAIKAKDAIDYVKKGSALKFFDLAEGTADVYPRFAPTMEWDIAAGQAILESLEGVVLNVETGQPLTYNKESLLNPHFIAKTKGFINFFDE</sequence>
<keyword evidence="4" id="KW-0472">Membrane</keyword>
<dbReference type="GO" id="GO:0005886">
    <property type="term" value="C:plasma membrane"/>
    <property type="evidence" value="ECO:0007669"/>
    <property type="project" value="UniProtKB-SubCell"/>
</dbReference>
<feature type="binding site" evidence="5">
    <location>
        <position position="219"/>
    </location>
    <ligand>
        <name>Mg(2+)</name>
        <dbReference type="ChEBI" id="CHEBI:18420"/>
        <label>1</label>
        <note>catalytic</note>
    </ligand>
</feature>
<feature type="binding site" evidence="4">
    <location>
        <position position="66"/>
    </location>
    <ligand>
        <name>Mg(2+)</name>
        <dbReference type="ChEBI" id="CHEBI:18420"/>
        <label>1</label>
    </ligand>
</feature>
<organism evidence="6 7">
    <name type="scientific">Taishania pollutisoli</name>
    <dbReference type="NCBI Taxonomy" id="2766479"/>
    <lineage>
        <taxon>Bacteria</taxon>
        <taxon>Pseudomonadati</taxon>
        <taxon>Bacteroidota</taxon>
        <taxon>Flavobacteriia</taxon>
        <taxon>Flavobacteriales</taxon>
        <taxon>Crocinitomicaceae</taxon>
        <taxon>Taishania</taxon>
    </lineage>
</organism>
<dbReference type="EMBL" id="JACVEL010000011">
    <property type="protein sequence ID" value="MBC9813567.1"/>
    <property type="molecule type" value="Genomic_DNA"/>
</dbReference>
<feature type="binding site" evidence="4">
    <location>
        <begin position="88"/>
        <end position="91"/>
    </location>
    <ligand>
        <name>substrate</name>
    </ligand>
</feature>
<comment type="subcellular location">
    <subcellularLocation>
        <location evidence="4">Cell membrane</location>
        <topology evidence="4">Peripheral membrane protein</topology>
        <orientation evidence="4">Cytoplasmic side</orientation>
    </subcellularLocation>
</comment>
<comment type="cofactor">
    <cofactor evidence="4 5">
        <name>Mg(2+)</name>
        <dbReference type="ChEBI" id="CHEBI:18420"/>
    </cofactor>
</comment>
<feature type="binding site" evidence="5">
    <location>
        <position position="88"/>
    </location>
    <ligand>
        <name>Mg(2+)</name>
        <dbReference type="ChEBI" id="CHEBI:18420"/>
        <label>1</label>
        <note>catalytic</note>
    </ligand>
</feature>
<evidence type="ECO:0000313" key="7">
    <source>
        <dbReference type="Proteomes" id="UP000652681"/>
    </source>
</evidence>
<dbReference type="PANTHER" id="PTHR43028">
    <property type="entry name" value="3'(2'),5'-BISPHOSPHATE NUCLEOTIDASE 1"/>
    <property type="match status" value="1"/>
</dbReference>
<dbReference type="Gene3D" id="3.30.540.10">
    <property type="entry name" value="Fructose-1,6-Bisphosphatase, subunit A, domain 1"/>
    <property type="match status" value="1"/>
</dbReference>
<feature type="binding site" evidence="5">
    <location>
        <position position="89"/>
    </location>
    <ligand>
        <name>Mg(2+)</name>
        <dbReference type="ChEBI" id="CHEBI:18420"/>
        <label>1</label>
        <note>catalytic</note>
    </ligand>
</feature>
<evidence type="ECO:0000256" key="4">
    <source>
        <dbReference type="HAMAP-Rule" id="MF_02095"/>
    </source>
</evidence>
<dbReference type="InterPro" id="IPR006240">
    <property type="entry name" value="CysQ"/>
</dbReference>
<dbReference type="GO" id="GO:0008441">
    <property type="term" value="F:3'(2'),5'-bisphosphate nucleotidase activity"/>
    <property type="evidence" value="ECO:0007669"/>
    <property type="project" value="UniProtKB-UniRule"/>
</dbReference>
<evidence type="ECO:0000256" key="5">
    <source>
        <dbReference type="PIRSR" id="PIRSR600760-2"/>
    </source>
</evidence>
<dbReference type="CDD" id="cd01638">
    <property type="entry name" value="CysQ"/>
    <property type="match status" value="1"/>
</dbReference>
<evidence type="ECO:0000256" key="1">
    <source>
        <dbReference type="ARBA" id="ARBA00001625"/>
    </source>
</evidence>
<comment type="function">
    <text evidence="4">Converts adenosine-3',5'-bisphosphate (PAP) to AMP.</text>
</comment>
<keyword evidence="3 4" id="KW-0460">Magnesium</keyword>
<feature type="binding site" evidence="5">
    <location>
        <position position="66"/>
    </location>
    <ligand>
        <name>Mg(2+)</name>
        <dbReference type="ChEBI" id="CHEBI:18420"/>
        <label>1</label>
        <note>catalytic</note>
    </ligand>
</feature>
<dbReference type="RefSeq" id="WP_163491540.1">
    <property type="nucleotide sequence ID" value="NZ_JACVEL010000011.1"/>
</dbReference>
<dbReference type="HAMAP" id="MF_02095">
    <property type="entry name" value="CysQ"/>
    <property type="match status" value="1"/>
</dbReference>
<dbReference type="InterPro" id="IPR050725">
    <property type="entry name" value="CysQ/Inositol_MonoPase"/>
</dbReference>
<keyword evidence="4" id="KW-1003">Cell membrane</keyword>
<dbReference type="InterPro" id="IPR000760">
    <property type="entry name" value="Inositol_monophosphatase-like"/>
</dbReference>
<comment type="caution">
    <text evidence="6">The sequence shown here is derived from an EMBL/GenBank/DDBJ whole genome shotgun (WGS) entry which is preliminary data.</text>
</comment>
<dbReference type="Pfam" id="PF00459">
    <property type="entry name" value="Inositol_P"/>
    <property type="match status" value="1"/>
</dbReference>
<accession>A0A8J6TTS5</accession>
<feature type="binding site" evidence="5">
    <location>
        <position position="86"/>
    </location>
    <ligand>
        <name>Mg(2+)</name>
        <dbReference type="ChEBI" id="CHEBI:18420"/>
        <label>1</label>
        <note>catalytic</note>
    </ligand>
</feature>
<comment type="catalytic activity">
    <reaction evidence="1 4">
        <text>adenosine 3',5'-bisphosphate + H2O = AMP + phosphate</text>
        <dbReference type="Rhea" id="RHEA:10040"/>
        <dbReference type="ChEBI" id="CHEBI:15377"/>
        <dbReference type="ChEBI" id="CHEBI:43474"/>
        <dbReference type="ChEBI" id="CHEBI:58343"/>
        <dbReference type="ChEBI" id="CHEBI:456215"/>
        <dbReference type="EC" id="3.1.3.7"/>
    </reaction>
</comment>
<dbReference type="GO" id="GO:0000103">
    <property type="term" value="P:sulfate assimilation"/>
    <property type="evidence" value="ECO:0007669"/>
    <property type="project" value="TreeGrafter"/>
</dbReference>
<feature type="binding site" evidence="4">
    <location>
        <position position="219"/>
    </location>
    <ligand>
        <name>substrate</name>
    </ligand>
</feature>
<dbReference type="InterPro" id="IPR020583">
    <property type="entry name" value="Inositol_monoP_metal-BS"/>
</dbReference>
<reference evidence="6" key="1">
    <citation type="submission" date="2020-09" db="EMBL/GenBank/DDBJ databases">
        <title>Taishania pollutisoli gen. nov., sp. nov., Isolated from Tetrabromobisphenol A-Contaminated Soil.</title>
        <authorList>
            <person name="Chen Q."/>
        </authorList>
    </citation>
    <scope>NUCLEOTIDE SEQUENCE</scope>
    <source>
        <strain evidence="6">CZZ-1</strain>
    </source>
</reference>
<evidence type="ECO:0000313" key="6">
    <source>
        <dbReference type="EMBL" id="MBC9813567.1"/>
    </source>
</evidence>
<dbReference type="AlphaFoldDB" id="A0A8J6TTS5"/>
<feature type="binding site" evidence="4">
    <location>
        <position position="219"/>
    </location>
    <ligand>
        <name>Mg(2+)</name>
        <dbReference type="ChEBI" id="CHEBI:18420"/>
        <label>2</label>
    </ligand>
</feature>
<protein>
    <recommendedName>
        <fullName evidence="4">3'(2'),5'-bisphosphate nucleotidase CysQ</fullName>
        <ecNumber evidence="4">3.1.3.7</ecNumber>
    </recommendedName>
    <alternativeName>
        <fullName evidence="4">3'(2'),5-bisphosphonucleoside 3'(2')-phosphohydrolase</fullName>
    </alternativeName>
    <alternativeName>
        <fullName evidence="4">3'-phosphoadenosine 5'-phosphate phosphatase</fullName>
        <shortName evidence="4">PAP phosphatase</shortName>
    </alternativeName>
</protein>
<dbReference type="PROSITE" id="PS00629">
    <property type="entry name" value="IMP_1"/>
    <property type="match status" value="1"/>
</dbReference>
<comment type="similarity">
    <text evidence="4">Belongs to the inositol monophosphatase superfamily. CysQ family.</text>
</comment>
<feature type="binding site" evidence="4">
    <location>
        <position position="86"/>
    </location>
    <ligand>
        <name>Mg(2+)</name>
        <dbReference type="ChEBI" id="CHEBI:18420"/>
        <label>2</label>
    </ligand>
</feature>
<gene>
    <name evidence="4" type="primary">cysQ</name>
    <name evidence="6" type="ORF">H9Y05_13910</name>
</gene>
<dbReference type="PANTHER" id="PTHR43028:SF5">
    <property type="entry name" value="3'(2'),5'-BISPHOSPHATE NUCLEOTIDASE 1"/>
    <property type="match status" value="1"/>
</dbReference>
<keyword evidence="2 4" id="KW-0479">Metal-binding</keyword>
<keyword evidence="7" id="KW-1185">Reference proteome</keyword>
<name>A0A8J6TTS5_9FLAO</name>
<dbReference type="GO" id="GO:0050427">
    <property type="term" value="P:3'-phosphoadenosine 5'-phosphosulfate metabolic process"/>
    <property type="evidence" value="ECO:0007669"/>
    <property type="project" value="TreeGrafter"/>
</dbReference>
<dbReference type="GO" id="GO:0000287">
    <property type="term" value="F:magnesium ion binding"/>
    <property type="evidence" value="ECO:0007669"/>
    <property type="project" value="UniProtKB-UniRule"/>
</dbReference>
<feature type="binding site" evidence="4">
    <location>
        <position position="88"/>
    </location>
    <ligand>
        <name>Mg(2+)</name>
        <dbReference type="ChEBI" id="CHEBI:18420"/>
        <label>1</label>
    </ligand>
</feature>
<feature type="binding site" evidence="4">
    <location>
        <position position="66"/>
    </location>
    <ligand>
        <name>substrate</name>
    </ligand>
</feature>
<feature type="binding site" evidence="4">
    <location>
        <position position="89"/>
    </location>
    <ligand>
        <name>Mg(2+)</name>
        <dbReference type="ChEBI" id="CHEBI:18420"/>
        <label>2</label>
    </ligand>
</feature>
<keyword evidence="4" id="KW-0378">Hydrolase</keyword>
<dbReference type="SUPFAM" id="SSF56655">
    <property type="entry name" value="Carbohydrate phosphatase"/>
    <property type="match status" value="1"/>
</dbReference>
<dbReference type="EC" id="3.1.3.7" evidence="4"/>
<evidence type="ECO:0000256" key="3">
    <source>
        <dbReference type="ARBA" id="ARBA00022842"/>
    </source>
</evidence>
<proteinExistence type="inferred from homology"/>
<evidence type="ECO:0000256" key="2">
    <source>
        <dbReference type="ARBA" id="ARBA00022723"/>
    </source>
</evidence>
<feature type="binding site" evidence="4">
    <location>
        <position position="86"/>
    </location>
    <ligand>
        <name>Mg(2+)</name>
        <dbReference type="ChEBI" id="CHEBI:18420"/>
        <label>1</label>
    </ligand>
</feature>
<dbReference type="Proteomes" id="UP000652681">
    <property type="component" value="Unassembled WGS sequence"/>
</dbReference>